<dbReference type="InterPro" id="IPR050099">
    <property type="entry name" value="SIS_GmhA/DiaA_subfam"/>
</dbReference>
<dbReference type="PANTHER" id="PTHR30390:SF8">
    <property type="entry name" value="SUGAR ISOMERASE (SIS)"/>
    <property type="match status" value="1"/>
</dbReference>
<dbReference type="Proteomes" id="UP000680020">
    <property type="component" value="Unassembled WGS sequence"/>
</dbReference>
<evidence type="ECO:0000313" key="3">
    <source>
        <dbReference type="Proteomes" id="UP000680020"/>
    </source>
</evidence>
<protein>
    <submittedName>
        <fullName evidence="2">SIS domain-containing protein</fullName>
    </submittedName>
</protein>
<accession>A0AB35BYU0</accession>
<dbReference type="EMBL" id="JAGIBU010000015">
    <property type="protein sequence ID" value="MBS7825475.1"/>
    <property type="molecule type" value="Genomic_DNA"/>
</dbReference>
<proteinExistence type="predicted"/>
<dbReference type="PROSITE" id="PS51464">
    <property type="entry name" value="SIS"/>
    <property type="match status" value="1"/>
</dbReference>
<dbReference type="SUPFAM" id="SSF53697">
    <property type="entry name" value="SIS domain"/>
    <property type="match status" value="1"/>
</dbReference>
<dbReference type="GO" id="GO:1901135">
    <property type="term" value="P:carbohydrate derivative metabolic process"/>
    <property type="evidence" value="ECO:0007669"/>
    <property type="project" value="InterPro"/>
</dbReference>
<dbReference type="Pfam" id="PF13580">
    <property type="entry name" value="SIS_2"/>
    <property type="match status" value="1"/>
</dbReference>
<evidence type="ECO:0000259" key="1">
    <source>
        <dbReference type="PROSITE" id="PS51464"/>
    </source>
</evidence>
<dbReference type="PANTHER" id="PTHR30390">
    <property type="entry name" value="SEDOHEPTULOSE 7-PHOSPHATE ISOMERASE / DNAA INITIATOR-ASSOCIATING FACTOR FOR REPLICATION INITIATION"/>
    <property type="match status" value="1"/>
</dbReference>
<dbReference type="InterPro" id="IPR035461">
    <property type="entry name" value="GmhA/DiaA"/>
</dbReference>
<dbReference type="Gene3D" id="3.40.50.10490">
    <property type="entry name" value="Glucose-6-phosphate isomerase like protein, domain 1"/>
    <property type="match status" value="1"/>
</dbReference>
<name>A0AB35BYU0_9GAMM</name>
<organism evidence="2 3">
    <name type="scientific">Wohlfahrtiimonas chitiniclastica</name>
    <dbReference type="NCBI Taxonomy" id="400946"/>
    <lineage>
        <taxon>Bacteria</taxon>
        <taxon>Pseudomonadati</taxon>
        <taxon>Pseudomonadota</taxon>
        <taxon>Gammaproteobacteria</taxon>
        <taxon>Cardiobacteriales</taxon>
        <taxon>Ignatzschineriaceae</taxon>
        <taxon>Wohlfahrtiimonas</taxon>
    </lineage>
</organism>
<dbReference type="CDD" id="cd05006">
    <property type="entry name" value="SIS_GmhA"/>
    <property type="match status" value="1"/>
</dbReference>
<feature type="domain" description="SIS" evidence="1">
    <location>
        <begin position="33"/>
        <end position="188"/>
    </location>
</feature>
<reference evidence="2" key="1">
    <citation type="submission" date="2021-03" db="EMBL/GenBank/DDBJ databases">
        <title>Identification and antibiotic profiling of Wohlfahrtiimonas chitiniclastica, an underestimated human pathogen.</title>
        <authorList>
            <person name="Kopf A."/>
            <person name="Bunk B."/>
            <person name="Coldewey S."/>
            <person name="Gunzer F."/>
            <person name="Riedel T."/>
            <person name="Schroettner P."/>
        </authorList>
    </citation>
    <scope>NUCLEOTIDE SEQUENCE</scope>
    <source>
        <strain evidence="2">DSM 100917</strain>
    </source>
</reference>
<dbReference type="GO" id="GO:0097367">
    <property type="term" value="F:carbohydrate derivative binding"/>
    <property type="evidence" value="ECO:0007669"/>
    <property type="project" value="InterPro"/>
</dbReference>
<dbReference type="AlphaFoldDB" id="A0AB35BYU0"/>
<gene>
    <name evidence="2" type="ORF">J7561_09730</name>
</gene>
<dbReference type="InterPro" id="IPR001347">
    <property type="entry name" value="SIS_dom"/>
</dbReference>
<dbReference type="RefSeq" id="WP_213404328.1">
    <property type="nucleotide sequence ID" value="NZ_JAGIBT010000016.1"/>
</dbReference>
<sequence>MHYLEQVEEYFETLIDTLHKIDRSALVNIIKLIELTVKNNQTIYVMGNGGSASTASHMQNDLGNIVTQICGQRVKIYCLSDNIPTITAIANDYSYDVIYLRQLQGRLEKEDLLIAISVSGNSQNILNAVEYAKSVKANVVAMTGFSGGELKRHANFNINVPIDNMQISEDVHLIFNHLITYILNSVKN</sequence>
<evidence type="ECO:0000313" key="2">
    <source>
        <dbReference type="EMBL" id="MBS7825475.1"/>
    </source>
</evidence>
<comment type="caution">
    <text evidence="2">The sequence shown here is derived from an EMBL/GenBank/DDBJ whole genome shotgun (WGS) entry which is preliminary data.</text>
</comment>
<dbReference type="InterPro" id="IPR046348">
    <property type="entry name" value="SIS_dom_sf"/>
</dbReference>